<feature type="compositionally biased region" description="Basic residues" evidence="1">
    <location>
        <begin position="1"/>
        <end position="10"/>
    </location>
</feature>
<protein>
    <submittedName>
        <fullName evidence="2">3 exoribonuclease family protein</fullName>
    </submittedName>
</protein>
<evidence type="ECO:0000313" key="2">
    <source>
        <dbReference type="EMBL" id="EPE06240.1"/>
    </source>
</evidence>
<name>S3CZ86_OPHP1</name>
<accession>S3CZ86</accession>
<dbReference type="Proteomes" id="UP000016923">
    <property type="component" value="Unassembled WGS sequence"/>
</dbReference>
<feature type="region of interest" description="Disordered" evidence="1">
    <location>
        <begin position="254"/>
        <end position="274"/>
    </location>
</feature>
<dbReference type="AlphaFoldDB" id="S3CZ86"/>
<organism evidence="2 3">
    <name type="scientific">Ophiostoma piceae (strain UAMH 11346)</name>
    <name type="common">Sap stain fungus</name>
    <dbReference type="NCBI Taxonomy" id="1262450"/>
    <lineage>
        <taxon>Eukaryota</taxon>
        <taxon>Fungi</taxon>
        <taxon>Dikarya</taxon>
        <taxon>Ascomycota</taxon>
        <taxon>Pezizomycotina</taxon>
        <taxon>Sordariomycetes</taxon>
        <taxon>Sordariomycetidae</taxon>
        <taxon>Ophiostomatales</taxon>
        <taxon>Ophiostomataceae</taxon>
        <taxon>Ophiostoma</taxon>
    </lineage>
</organism>
<keyword evidence="3" id="KW-1185">Reference proteome</keyword>
<dbReference type="eggNOG" id="ENOG502T61H">
    <property type="taxonomic scope" value="Eukaryota"/>
</dbReference>
<dbReference type="EMBL" id="KE148153">
    <property type="protein sequence ID" value="EPE06240.1"/>
    <property type="molecule type" value="Genomic_DNA"/>
</dbReference>
<dbReference type="HOGENOM" id="CLU_980635_0_0_1"/>
<feature type="region of interest" description="Disordered" evidence="1">
    <location>
        <begin position="1"/>
        <end position="43"/>
    </location>
</feature>
<gene>
    <name evidence="2" type="ORF">F503_02368</name>
</gene>
<proteinExistence type="predicted"/>
<dbReference type="OrthoDB" id="3598799at2759"/>
<dbReference type="STRING" id="1262450.S3CZ86"/>
<evidence type="ECO:0000256" key="1">
    <source>
        <dbReference type="SAM" id="MobiDB-lite"/>
    </source>
</evidence>
<dbReference type="VEuPathDB" id="FungiDB:F503_02368"/>
<evidence type="ECO:0000313" key="3">
    <source>
        <dbReference type="Proteomes" id="UP000016923"/>
    </source>
</evidence>
<sequence>MTAGKGKKRALSYDSEETEAKTSAVQAGKAGGSRKTNDDDDWSAWQEGVRTQEAVRVQQYVQTFERDIVEKAHDSALADLRRRENTHAQREKKLHDRILEECKLDGTDGEQQNPLYAAGCQVLGLLESTLEQYHHTEAGLRTLGSESGQGSNFEGLRTSWDNDLAEAHKLLSYGRAYGDGLVKDIIVPTGPGSAAKTLSSTSIQGDSGINQTGKAALGMFPRSSSTVASRDTWGEAAQSQMEVLSRLMKTMAGGHEGGEGSVQVPEKKSVRFDI</sequence>
<reference evidence="2 3" key="1">
    <citation type="journal article" date="2013" name="BMC Genomics">
        <title>The genome and transcriptome of the pine saprophyte Ophiostoma piceae, and a comparison with the bark beetle-associated pine pathogen Grosmannia clavigera.</title>
        <authorList>
            <person name="Haridas S."/>
            <person name="Wang Y."/>
            <person name="Lim L."/>
            <person name="Massoumi Alamouti S."/>
            <person name="Jackman S."/>
            <person name="Docking R."/>
            <person name="Robertson G."/>
            <person name="Birol I."/>
            <person name="Bohlmann J."/>
            <person name="Breuil C."/>
        </authorList>
    </citation>
    <scope>NUCLEOTIDE SEQUENCE [LARGE SCALE GENOMIC DNA]</scope>
    <source>
        <strain evidence="2 3">UAMH 11346</strain>
    </source>
</reference>
<feature type="compositionally biased region" description="Basic and acidic residues" evidence="1">
    <location>
        <begin position="265"/>
        <end position="274"/>
    </location>
</feature>